<dbReference type="EMBL" id="OZ037951">
    <property type="protein sequence ID" value="CAL1715061.1"/>
    <property type="molecule type" value="Genomic_DNA"/>
</dbReference>
<dbReference type="Proteomes" id="UP001497453">
    <property type="component" value="Chromosome 8"/>
</dbReference>
<organism evidence="1 2">
    <name type="scientific">Somion occarium</name>
    <dbReference type="NCBI Taxonomy" id="3059160"/>
    <lineage>
        <taxon>Eukaryota</taxon>
        <taxon>Fungi</taxon>
        <taxon>Dikarya</taxon>
        <taxon>Basidiomycota</taxon>
        <taxon>Agaricomycotina</taxon>
        <taxon>Agaricomycetes</taxon>
        <taxon>Polyporales</taxon>
        <taxon>Cerrenaceae</taxon>
        <taxon>Somion</taxon>
    </lineage>
</organism>
<keyword evidence="2" id="KW-1185">Reference proteome</keyword>
<protein>
    <submittedName>
        <fullName evidence="1">Uncharacterized protein</fullName>
    </submittedName>
</protein>
<evidence type="ECO:0000313" key="1">
    <source>
        <dbReference type="EMBL" id="CAL1715061.1"/>
    </source>
</evidence>
<name>A0ABP1E4T4_9APHY</name>
<evidence type="ECO:0000313" key="2">
    <source>
        <dbReference type="Proteomes" id="UP001497453"/>
    </source>
</evidence>
<proteinExistence type="predicted"/>
<accession>A0ABP1E4T4</accession>
<gene>
    <name evidence="1" type="ORF">GFSPODELE1_LOCUS10043</name>
</gene>
<sequence>MIGLELFDAIPLFFYLVGSGSNSESFPRSFSPVCSLFSFDLSIHHDAHPHLLPRLPHFPFFRLRIRASSRGLGPNAPVFKRVLPGSGEKPTGVIAAKRSKTSSLPVTYTGRIEVRNLEGHSFGYVWNSESGVSGVNFHGPVDELHVKISTTKSGGLFDILATNPKFPPPFYIGASSNNAAATLGPGLPAGVGLGTVEQTPPGPSAAQSAIWTINRATKLLTPHWVNPDGSKPTTSIGLDLRNNYLTFTGDIAAYNAANTWPVGEVQFFLVDF</sequence>
<reference evidence="2" key="1">
    <citation type="submission" date="2024-04" db="EMBL/GenBank/DDBJ databases">
        <authorList>
            <person name="Shaw F."/>
            <person name="Minotto A."/>
        </authorList>
    </citation>
    <scope>NUCLEOTIDE SEQUENCE [LARGE SCALE GENOMIC DNA]</scope>
</reference>